<organism evidence="1 2">
    <name type="scientific">Candidatus Iainarchaeum sp</name>
    <dbReference type="NCBI Taxonomy" id="3101447"/>
    <lineage>
        <taxon>Archaea</taxon>
        <taxon>Candidatus Iainarchaeota</taxon>
        <taxon>Candidatus Iainarchaeia</taxon>
        <taxon>Candidatus Iainarchaeales</taxon>
        <taxon>Candidatus Iainarchaeaceae</taxon>
        <taxon>Candidatus Iainarchaeum</taxon>
    </lineage>
</organism>
<dbReference type="AlphaFoldDB" id="A0A2D6LNW3"/>
<sequence>MPRKPKQYPLGSSRTIGKRKSFIHYRTTITSNGPTRSLHQTIESFMIDNPGKPLPTKSWIKKFGTSKTKIHRVAKKVEQAHSTKPRSFGRPAPLMPKEAEEIIKMHYKKARKGGTIKLTDIIIEIAKQTGIAIPHPTIAYRVLALEKKLKKGLRINYLGTNKTRTIAETVKFLKSKKIEVKKAGLYKKLGLDRPIK</sequence>
<dbReference type="Proteomes" id="UP000226712">
    <property type="component" value="Unassembled WGS sequence"/>
</dbReference>
<reference evidence="2" key="1">
    <citation type="submission" date="2017-09" db="EMBL/GenBank/DDBJ databases">
        <title>The Reconstruction of 2,631 Draft Metagenome-Assembled Genomes from the Global Oceans.</title>
        <authorList>
            <person name="Tully B.J."/>
            <person name="Graham E.D."/>
            <person name="Heidelberg J.F."/>
        </authorList>
    </citation>
    <scope>NUCLEOTIDE SEQUENCE [LARGE SCALE GENOMIC DNA]</scope>
</reference>
<comment type="caution">
    <text evidence="1">The sequence shown here is derived from an EMBL/GenBank/DDBJ whole genome shotgun (WGS) entry which is preliminary data.</text>
</comment>
<accession>A0A2D6LNW3</accession>
<name>A0A2D6LNW3_9ARCH</name>
<proteinExistence type="predicted"/>
<dbReference type="EMBL" id="NZBD01000001">
    <property type="protein sequence ID" value="MAG17876.1"/>
    <property type="molecule type" value="Genomic_DNA"/>
</dbReference>
<evidence type="ECO:0000313" key="2">
    <source>
        <dbReference type="Proteomes" id="UP000226712"/>
    </source>
</evidence>
<evidence type="ECO:0000313" key="1">
    <source>
        <dbReference type="EMBL" id="MAG17876.1"/>
    </source>
</evidence>
<gene>
    <name evidence="1" type="ORF">CL944_00170</name>
</gene>
<protein>
    <submittedName>
        <fullName evidence="1">Uncharacterized protein</fullName>
    </submittedName>
</protein>